<keyword evidence="1" id="KW-0472">Membrane</keyword>
<comment type="caution">
    <text evidence="2">The sequence shown here is derived from an EMBL/GenBank/DDBJ whole genome shotgun (WGS) entry which is preliminary data.</text>
</comment>
<keyword evidence="1" id="KW-1133">Transmembrane helix</keyword>
<sequence length="77" mass="8014">MKQAKFALVATTVLAVVGGVTALRGDGTTTIYTKVSNTIISCTKLSGTGYITGLGVLTSFATVPGICSFKYYISKQE</sequence>
<accession>A0A3E1Y7M6</accession>
<evidence type="ECO:0000256" key="1">
    <source>
        <dbReference type="SAM" id="Phobius"/>
    </source>
</evidence>
<keyword evidence="1" id="KW-0812">Transmembrane</keyword>
<name>A0A3E1Y7M6_9BACT</name>
<gene>
    <name evidence="2" type="ORF">DVR12_19440</name>
</gene>
<dbReference type="AlphaFoldDB" id="A0A3E1Y7M6"/>
<organism evidence="2 3">
    <name type="scientific">Chitinophaga silvatica</name>
    <dbReference type="NCBI Taxonomy" id="2282649"/>
    <lineage>
        <taxon>Bacteria</taxon>
        <taxon>Pseudomonadati</taxon>
        <taxon>Bacteroidota</taxon>
        <taxon>Chitinophagia</taxon>
        <taxon>Chitinophagales</taxon>
        <taxon>Chitinophagaceae</taxon>
        <taxon>Chitinophaga</taxon>
    </lineage>
</organism>
<dbReference type="RefSeq" id="WP_116977451.1">
    <property type="nucleotide sequence ID" value="NZ_QPMM01000010.1"/>
</dbReference>
<evidence type="ECO:0000313" key="2">
    <source>
        <dbReference type="EMBL" id="RFS20733.1"/>
    </source>
</evidence>
<proteinExistence type="predicted"/>
<reference evidence="2 3" key="1">
    <citation type="submission" date="2018-07" db="EMBL/GenBank/DDBJ databases">
        <title>Chitinophaga K2CV101002-2 sp. nov., isolated from a monsoon evergreen broad-leaved forest soil.</title>
        <authorList>
            <person name="Lv Y."/>
        </authorList>
    </citation>
    <scope>NUCLEOTIDE SEQUENCE [LARGE SCALE GENOMIC DNA]</scope>
    <source>
        <strain evidence="2 3">GDMCC 1.1288</strain>
    </source>
</reference>
<evidence type="ECO:0000313" key="3">
    <source>
        <dbReference type="Proteomes" id="UP000260644"/>
    </source>
</evidence>
<keyword evidence="3" id="KW-1185">Reference proteome</keyword>
<dbReference type="EMBL" id="QPMM01000010">
    <property type="protein sequence ID" value="RFS20733.1"/>
    <property type="molecule type" value="Genomic_DNA"/>
</dbReference>
<dbReference type="Proteomes" id="UP000260644">
    <property type="component" value="Unassembled WGS sequence"/>
</dbReference>
<feature type="transmembrane region" description="Helical" evidence="1">
    <location>
        <begin position="49"/>
        <end position="73"/>
    </location>
</feature>
<protein>
    <submittedName>
        <fullName evidence="2">Uncharacterized protein</fullName>
    </submittedName>
</protein>